<evidence type="ECO:0000256" key="8">
    <source>
        <dbReference type="PIRSR" id="PIRSR602401-1"/>
    </source>
</evidence>
<dbReference type="PANTHER" id="PTHR47955">
    <property type="entry name" value="CYTOCHROME P450 FAMILY 71 PROTEIN"/>
    <property type="match status" value="1"/>
</dbReference>
<dbReference type="STRING" id="35608.A0A2U1MXC9"/>
<dbReference type="PROSITE" id="PS00086">
    <property type="entry name" value="CYTOCHROME_P450"/>
    <property type="match status" value="1"/>
</dbReference>
<dbReference type="InterPro" id="IPR002401">
    <property type="entry name" value="Cyt_P450_E_grp-I"/>
</dbReference>
<dbReference type="GO" id="GO:0020037">
    <property type="term" value="F:heme binding"/>
    <property type="evidence" value="ECO:0007669"/>
    <property type="project" value="InterPro"/>
</dbReference>
<keyword evidence="12" id="KW-1185">Reference proteome</keyword>
<evidence type="ECO:0000256" key="3">
    <source>
        <dbReference type="ARBA" id="ARBA00022617"/>
    </source>
</evidence>
<dbReference type="PRINTS" id="PR00463">
    <property type="entry name" value="EP450I"/>
</dbReference>
<evidence type="ECO:0000256" key="1">
    <source>
        <dbReference type="ARBA" id="ARBA00004721"/>
    </source>
</evidence>
<dbReference type="FunFam" id="1.10.630.10:FF:000011">
    <property type="entry name" value="Cytochrome P450 83B1"/>
    <property type="match status" value="1"/>
</dbReference>
<keyword evidence="10" id="KW-0472">Membrane</keyword>
<keyword evidence="6 8" id="KW-0408">Iron</keyword>
<reference evidence="11 12" key="1">
    <citation type="journal article" date="2018" name="Mol. Plant">
        <title>The genome of Artemisia annua provides insight into the evolution of Asteraceae family and artemisinin biosynthesis.</title>
        <authorList>
            <person name="Shen Q."/>
            <person name="Zhang L."/>
            <person name="Liao Z."/>
            <person name="Wang S."/>
            <person name="Yan T."/>
            <person name="Shi P."/>
            <person name="Liu M."/>
            <person name="Fu X."/>
            <person name="Pan Q."/>
            <person name="Wang Y."/>
            <person name="Lv Z."/>
            <person name="Lu X."/>
            <person name="Zhang F."/>
            <person name="Jiang W."/>
            <person name="Ma Y."/>
            <person name="Chen M."/>
            <person name="Hao X."/>
            <person name="Li L."/>
            <person name="Tang Y."/>
            <person name="Lv G."/>
            <person name="Zhou Y."/>
            <person name="Sun X."/>
            <person name="Brodelius P.E."/>
            <person name="Rose J.K.C."/>
            <person name="Tang K."/>
        </authorList>
    </citation>
    <scope>NUCLEOTIDE SEQUENCE [LARGE SCALE GENOMIC DNA]</scope>
    <source>
        <strain evidence="12">cv. Huhao1</strain>
        <tissue evidence="11">Leaf</tissue>
    </source>
</reference>
<evidence type="ECO:0000256" key="6">
    <source>
        <dbReference type="ARBA" id="ARBA00023004"/>
    </source>
</evidence>
<dbReference type="Pfam" id="PF00067">
    <property type="entry name" value="p450"/>
    <property type="match status" value="1"/>
</dbReference>
<dbReference type="InterPro" id="IPR017972">
    <property type="entry name" value="Cyt_P450_CS"/>
</dbReference>
<organism evidence="11 12">
    <name type="scientific">Artemisia annua</name>
    <name type="common">Sweet wormwood</name>
    <dbReference type="NCBI Taxonomy" id="35608"/>
    <lineage>
        <taxon>Eukaryota</taxon>
        <taxon>Viridiplantae</taxon>
        <taxon>Streptophyta</taxon>
        <taxon>Embryophyta</taxon>
        <taxon>Tracheophyta</taxon>
        <taxon>Spermatophyta</taxon>
        <taxon>Magnoliopsida</taxon>
        <taxon>eudicotyledons</taxon>
        <taxon>Gunneridae</taxon>
        <taxon>Pentapetalae</taxon>
        <taxon>asterids</taxon>
        <taxon>campanulids</taxon>
        <taxon>Asterales</taxon>
        <taxon>Asteraceae</taxon>
        <taxon>Asteroideae</taxon>
        <taxon>Anthemideae</taxon>
        <taxon>Artemisiinae</taxon>
        <taxon>Artemisia</taxon>
    </lineage>
</organism>
<dbReference type="Gene3D" id="1.10.630.10">
    <property type="entry name" value="Cytochrome P450"/>
    <property type="match status" value="1"/>
</dbReference>
<evidence type="ECO:0000256" key="4">
    <source>
        <dbReference type="ARBA" id="ARBA00022723"/>
    </source>
</evidence>
<dbReference type="GO" id="GO:0016712">
    <property type="term" value="F:oxidoreductase activity, acting on paired donors, with incorporation or reduction of molecular oxygen, reduced flavin or flavoprotein as one donor, and incorporation of one atom of oxygen"/>
    <property type="evidence" value="ECO:0007669"/>
    <property type="project" value="UniProtKB-ARBA"/>
</dbReference>
<dbReference type="OrthoDB" id="1470350at2759"/>
<evidence type="ECO:0000313" key="11">
    <source>
        <dbReference type="EMBL" id="PWA65900.1"/>
    </source>
</evidence>
<dbReference type="GO" id="GO:0051762">
    <property type="term" value="P:sesquiterpene biosynthetic process"/>
    <property type="evidence" value="ECO:0007669"/>
    <property type="project" value="UniProtKB-ARBA"/>
</dbReference>
<dbReference type="InterPro" id="IPR036396">
    <property type="entry name" value="Cyt_P450_sf"/>
</dbReference>
<keyword evidence="5 9" id="KW-0560">Oxidoreductase</keyword>
<protein>
    <submittedName>
        <fullName evidence="11">Cytochrome P450 71A2</fullName>
    </submittedName>
</protein>
<keyword evidence="10" id="KW-0812">Transmembrane</keyword>
<feature type="binding site" description="axial binding residue" evidence="8">
    <location>
        <position position="441"/>
    </location>
    <ligand>
        <name>heme</name>
        <dbReference type="ChEBI" id="CHEBI:30413"/>
    </ligand>
    <ligandPart>
        <name>Fe</name>
        <dbReference type="ChEBI" id="CHEBI:18248"/>
    </ligandPart>
</feature>
<name>A0A2U1MXC9_ARTAN</name>
<feature type="transmembrane region" description="Helical" evidence="10">
    <location>
        <begin position="206"/>
        <end position="225"/>
    </location>
</feature>
<dbReference type="GO" id="GO:0005506">
    <property type="term" value="F:iron ion binding"/>
    <property type="evidence" value="ECO:0007669"/>
    <property type="project" value="InterPro"/>
</dbReference>
<dbReference type="PRINTS" id="PR00385">
    <property type="entry name" value="P450"/>
</dbReference>
<dbReference type="InterPro" id="IPR001128">
    <property type="entry name" value="Cyt_P450"/>
</dbReference>
<evidence type="ECO:0000256" key="5">
    <source>
        <dbReference type="ARBA" id="ARBA00023002"/>
    </source>
</evidence>
<feature type="transmembrane region" description="Helical" evidence="10">
    <location>
        <begin position="6"/>
        <end position="27"/>
    </location>
</feature>
<keyword evidence="10" id="KW-1133">Transmembrane helix</keyword>
<keyword evidence="7 9" id="KW-0503">Monooxygenase</keyword>
<evidence type="ECO:0000256" key="9">
    <source>
        <dbReference type="RuleBase" id="RU000461"/>
    </source>
</evidence>
<proteinExistence type="inferred from homology"/>
<accession>A0A2U1MXC9</accession>
<dbReference type="Proteomes" id="UP000245207">
    <property type="component" value="Unassembled WGS sequence"/>
</dbReference>
<evidence type="ECO:0000256" key="7">
    <source>
        <dbReference type="ARBA" id="ARBA00023033"/>
    </source>
</evidence>
<comment type="caution">
    <text evidence="11">The sequence shown here is derived from an EMBL/GenBank/DDBJ whole genome shotgun (WGS) entry which is preliminary data.</text>
</comment>
<dbReference type="CDD" id="cd11072">
    <property type="entry name" value="CYP71-like"/>
    <property type="match status" value="1"/>
</dbReference>
<sequence>MLPFVETSHFIFSFFILIISLFLLWIFQNSRTKKNLPPSPWKLPLIGNLHQLRLSPHRSLLNLAKKHGPLMLVHAGSVPMLVASSAEVAQKILKTHDVVFCNRPILKIPNRIFYGSKDIAFSQYGEHWRQVKSIVMVRLLGNKRVQSFQQVREEETTIMINNIGDSRGSLINLSECFISLTNNIVSRVVLGKTYRNIRFKKLMEKFIDILGVISVGSCFPSLSWIDRLSGLQRTTDEVAKEFDDFLEGVLQEHLNKRKGNFIGGDEVQDLVDILLDVQKENAGNVVIDNDTIKAVILDNFSAGTDTVSTTIEWTISELVRHPCVMIKLQQEVTEIANGRSMISEEDLDKMKYLKAVIKESLRLHIPLPLLIQRESTQDVKLMGYDIQAGTRVVINAWAVARDPSLWEEAELFKPERFLNSPIDYKGFHYEFTPFGGGRRGCPGIQFSVAIIELAIANLVYKFDLALPNGKGVEELDMSESNGITTHRKIHLELVATPRF</sequence>
<dbReference type="PANTHER" id="PTHR47955:SF15">
    <property type="entry name" value="CYTOCHROME P450 71A2-LIKE"/>
    <property type="match status" value="1"/>
</dbReference>
<evidence type="ECO:0000256" key="10">
    <source>
        <dbReference type="SAM" id="Phobius"/>
    </source>
</evidence>
<keyword evidence="4 8" id="KW-0479">Metal-binding</keyword>
<gene>
    <name evidence="11" type="ORF">CTI12_AA148730</name>
</gene>
<keyword evidence="3 8" id="KW-0349">Heme</keyword>
<evidence type="ECO:0000313" key="12">
    <source>
        <dbReference type="Proteomes" id="UP000245207"/>
    </source>
</evidence>
<comment type="cofactor">
    <cofactor evidence="8">
        <name>heme</name>
        <dbReference type="ChEBI" id="CHEBI:30413"/>
    </cofactor>
</comment>
<dbReference type="AlphaFoldDB" id="A0A2U1MXC9"/>
<comment type="pathway">
    <text evidence="1">Secondary metabolite biosynthesis; terpenoid biosynthesis.</text>
</comment>
<evidence type="ECO:0000256" key="2">
    <source>
        <dbReference type="ARBA" id="ARBA00010617"/>
    </source>
</evidence>
<comment type="similarity">
    <text evidence="2 9">Belongs to the cytochrome P450 family.</text>
</comment>
<dbReference type="SUPFAM" id="SSF48264">
    <property type="entry name" value="Cytochrome P450"/>
    <property type="match status" value="1"/>
</dbReference>
<dbReference type="EMBL" id="PKPP01004139">
    <property type="protein sequence ID" value="PWA65900.1"/>
    <property type="molecule type" value="Genomic_DNA"/>
</dbReference>